<proteinExistence type="predicted"/>
<feature type="domain" description="DUF4145" evidence="1">
    <location>
        <begin position="79"/>
        <end position="165"/>
    </location>
</feature>
<feature type="non-terminal residue" evidence="2">
    <location>
        <position position="1"/>
    </location>
</feature>
<name>A0A0F8YD70_9ZZZZ</name>
<accession>A0A0F8YD70</accession>
<organism evidence="2">
    <name type="scientific">marine sediment metagenome</name>
    <dbReference type="NCBI Taxonomy" id="412755"/>
    <lineage>
        <taxon>unclassified sequences</taxon>
        <taxon>metagenomes</taxon>
        <taxon>ecological metagenomes</taxon>
    </lineage>
</organism>
<sequence length="191" mass="21731">EQSDVQKIENMDNLEVQFVTTHTMLECCGCENVILRQRTWCDLYDVDYFDDVFFPPPTSRQLPPWHKKLPKEIQELLGEVYTALHSDSRMLAMMGARAIVDLFMNDKLGDKGGFSEKLKKLVNEGHISKANKDILEPALEAGHAATHRGHKANRETVIQVIDIVENLIQGYVLTIAADDLKKVTPIRKRNT</sequence>
<evidence type="ECO:0000259" key="1">
    <source>
        <dbReference type="Pfam" id="PF13643"/>
    </source>
</evidence>
<reference evidence="2" key="1">
    <citation type="journal article" date="2015" name="Nature">
        <title>Complex archaea that bridge the gap between prokaryotes and eukaryotes.</title>
        <authorList>
            <person name="Spang A."/>
            <person name="Saw J.H."/>
            <person name="Jorgensen S.L."/>
            <person name="Zaremba-Niedzwiedzka K."/>
            <person name="Martijn J."/>
            <person name="Lind A.E."/>
            <person name="van Eijk R."/>
            <person name="Schleper C."/>
            <person name="Guy L."/>
            <person name="Ettema T.J."/>
        </authorList>
    </citation>
    <scope>NUCLEOTIDE SEQUENCE</scope>
</reference>
<dbReference type="Pfam" id="PF13643">
    <property type="entry name" value="DUF4145"/>
    <property type="match status" value="1"/>
</dbReference>
<dbReference type="EMBL" id="LAZR01067196">
    <property type="protein sequence ID" value="KKK52089.1"/>
    <property type="molecule type" value="Genomic_DNA"/>
</dbReference>
<evidence type="ECO:0000313" key="2">
    <source>
        <dbReference type="EMBL" id="KKK52089.1"/>
    </source>
</evidence>
<comment type="caution">
    <text evidence="2">The sequence shown here is derived from an EMBL/GenBank/DDBJ whole genome shotgun (WGS) entry which is preliminary data.</text>
</comment>
<dbReference type="AlphaFoldDB" id="A0A0F8YD70"/>
<protein>
    <recommendedName>
        <fullName evidence="1">DUF4145 domain-containing protein</fullName>
    </recommendedName>
</protein>
<gene>
    <name evidence="2" type="ORF">LCGC14_3108450</name>
</gene>
<dbReference type="InterPro" id="IPR025285">
    <property type="entry name" value="DUF4145"/>
</dbReference>